<name>A0A6A4EE16_9STRA</name>
<evidence type="ECO:0000313" key="2">
    <source>
        <dbReference type="EMBL" id="KAE9320894.1"/>
    </source>
</evidence>
<dbReference type="EMBL" id="QXFV01003697">
    <property type="protein sequence ID" value="KAE8974590.1"/>
    <property type="molecule type" value="Genomic_DNA"/>
</dbReference>
<proteinExistence type="predicted"/>
<accession>A0A6A4EE16</accession>
<dbReference type="Proteomes" id="UP000429607">
    <property type="component" value="Unassembled WGS sequence"/>
</dbReference>
<sequence length="49" mass="5467">MALSVALLQTVFAVPPKETLFLKNLPDRTFLVYGSVSDQYRAQPVDDVL</sequence>
<dbReference type="Proteomes" id="UP000434957">
    <property type="component" value="Unassembled WGS sequence"/>
</dbReference>
<organism evidence="2 4">
    <name type="scientific">Phytophthora rubi</name>
    <dbReference type="NCBI Taxonomy" id="129364"/>
    <lineage>
        <taxon>Eukaryota</taxon>
        <taxon>Sar</taxon>
        <taxon>Stramenopiles</taxon>
        <taxon>Oomycota</taxon>
        <taxon>Peronosporomycetes</taxon>
        <taxon>Peronosporales</taxon>
        <taxon>Peronosporaceae</taxon>
        <taxon>Phytophthora</taxon>
    </lineage>
</organism>
<gene>
    <name evidence="1" type="ORF">PR001_g25949</name>
    <name evidence="2" type="ORF">PR003_g17603</name>
</gene>
<keyword evidence="4" id="KW-1185">Reference proteome</keyword>
<evidence type="ECO:0000313" key="1">
    <source>
        <dbReference type="EMBL" id="KAE8974590.1"/>
    </source>
</evidence>
<protein>
    <submittedName>
        <fullName evidence="2">Uncharacterized protein</fullName>
    </submittedName>
</protein>
<reference evidence="2 4" key="1">
    <citation type="submission" date="2018-08" db="EMBL/GenBank/DDBJ databases">
        <title>Genomic investigation of the strawberry pathogen Phytophthora fragariae indicates pathogenicity is determined by transcriptional variation in three key races.</title>
        <authorList>
            <person name="Adams T.M."/>
            <person name="Armitage A.D."/>
            <person name="Sobczyk M.K."/>
            <person name="Bates H.J."/>
            <person name="Dunwell J.M."/>
            <person name="Nellist C.F."/>
            <person name="Harrison R.J."/>
        </authorList>
    </citation>
    <scope>NUCLEOTIDE SEQUENCE [LARGE SCALE GENOMIC DNA]</scope>
    <source>
        <strain evidence="1 3">SCRP249</strain>
        <strain evidence="2 4">SCRP333</strain>
    </source>
</reference>
<dbReference type="AlphaFoldDB" id="A0A6A4EE16"/>
<comment type="caution">
    <text evidence="2">The sequence shown here is derived from an EMBL/GenBank/DDBJ whole genome shotgun (WGS) entry which is preliminary data.</text>
</comment>
<evidence type="ECO:0000313" key="4">
    <source>
        <dbReference type="Proteomes" id="UP000434957"/>
    </source>
</evidence>
<evidence type="ECO:0000313" key="3">
    <source>
        <dbReference type="Proteomes" id="UP000429607"/>
    </source>
</evidence>
<dbReference type="EMBL" id="QXFT01001357">
    <property type="protein sequence ID" value="KAE9320894.1"/>
    <property type="molecule type" value="Genomic_DNA"/>
</dbReference>